<evidence type="ECO:0000256" key="2">
    <source>
        <dbReference type="ARBA" id="ARBA00023125"/>
    </source>
</evidence>
<keyword evidence="3" id="KW-0804">Transcription</keyword>
<proteinExistence type="predicted"/>
<keyword evidence="2 4" id="KW-0238">DNA-binding</keyword>
<dbReference type="InterPro" id="IPR036271">
    <property type="entry name" value="Tet_transcr_reg_TetR-rel_C_sf"/>
</dbReference>
<dbReference type="EMBL" id="CP035758">
    <property type="protein sequence ID" value="QBD75617.1"/>
    <property type="molecule type" value="Genomic_DNA"/>
</dbReference>
<dbReference type="PROSITE" id="PS50977">
    <property type="entry name" value="HTH_TETR_2"/>
    <property type="match status" value="1"/>
</dbReference>
<feature type="DNA-binding region" description="H-T-H motif" evidence="4">
    <location>
        <begin position="47"/>
        <end position="66"/>
    </location>
</feature>
<dbReference type="KEGG" id="kbs:EPA93_06195"/>
<evidence type="ECO:0000256" key="4">
    <source>
        <dbReference type="PROSITE-ProRule" id="PRU00335"/>
    </source>
</evidence>
<dbReference type="SUPFAM" id="SSF48498">
    <property type="entry name" value="Tetracyclin repressor-like, C-terminal domain"/>
    <property type="match status" value="1"/>
</dbReference>
<accession>A0A4P6JKA9</accession>
<reference evidence="6 7" key="1">
    <citation type="submission" date="2019-01" db="EMBL/GenBank/DDBJ databases">
        <title>Ktedonosporobacter rubrisoli SCAWS-G2.</title>
        <authorList>
            <person name="Huang Y."/>
            <person name="Yan B."/>
        </authorList>
    </citation>
    <scope>NUCLEOTIDE SEQUENCE [LARGE SCALE GENOMIC DNA]</scope>
    <source>
        <strain evidence="6 7">SCAWS-G2</strain>
    </source>
</reference>
<dbReference type="PROSITE" id="PS01081">
    <property type="entry name" value="HTH_TETR_1"/>
    <property type="match status" value="1"/>
</dbReference>
<dbReference type="PANTHER" id="PTHR30055:SF234">
    <property type="entry name" value="HTH-TYPE TRANSCRIPTIONAL REGULATOR BETI"/>
    <property type="match status" value="1"/>
</dbReference>
<dbReference type="GO" id="GO:0003700">
    <property type="term" value="F:DNA-binding transcription factor activity"/>
    <property type="evidence" value="ECO:0007669"/>
    <property type="project" value="TreeGrafter"/>
</dbReference>
<dbReference type="Gene3D" id="1.10.357.10">
    <property type="entry name" value="Tetracycline Repressor, domain 2"/>
    <property type="match status" value="1"/>
</dbReference>
<dbReference type="SUPFAM" id="SSF46689">
    <property type="entry name" value="Homeodomain-like"/>
    <property type="match status" value="1"/>
</dbReference>
<sequence length="221" mass="25166">MSDQKQEKVAKNEKIEEKHSFIAEARRAQIIDAAITTLDEIGYINASLAQIAKRARISTALISYHFRDKQDLMNQTLVTLIAENTAYILDRTQAASTAREKLRAYILSSLTYQATHPKHNTALLEIIFHARTPEDVPYYKLGDEEEEQLLLELQEILRAGQSTGEFRQFKISVMANAIRGAISEFMLNPNLIDQLDLEVYSAELVEIFERAIMKNQESAFS</sequence>
<keyword evidence="7" id="KW-1185">Reference proteome</keyword>
<dbReference type="Proteomes" id="UP000290365">
    <property type="component" value="Chromosome"/>
</dbReference>
<name>A0A4P6JKA9_KTERU</name>
<dbReference type="Gene3D" id="1.10.10.60">
    <property type="entry name" value="Homeodomain-like"/>
    <property type="match status" value="1"/>
</dbReference>
<dbReference type="GO" id="GO:0000976">
    <property type="term" value="F:transcription cis-regulatory region binding"/>
    <property type="evidence" value="ECO:0007669"/>
    <property type="project" value="TreeGrafter"/>
</dbReference>
<organism evidence="6 7">
    <name type="scientific">Ktedonosporobacter rubrisoli</name>
    <dbReference type="NCBI Taxonomy" id="2509675"/>
    <lineage>
        <taxon>Bacteria</taxon>
        <taxon>Bacillati</taxon>
        <taxon>Chloroflexota</taxon>
        <taxon>Ktedonobacteria</taxon>
        <taxon>Ktedonobacterales</taxon>
        <taxon>Ktedonosporobacteraceae</taxon>
        <taxon>Ktedonosporobacter</taxon>
    </lineage>
</organism>
<dbReference type="InterPro" id="IPR009057">
    <property type="entry name" value="Homeodomain-like_sf"/>
</dbReference>
<evidence type="ECO:0000256" key="3">
    <source>
        <dbReference type="ARBA" id="ARBA00023163"/>
    </source>
</evidence>
<evidence type="ECO:0000256" key="1">
    <source>
        <dbReference type="ARBA" id="ARBA00023015"/>
    </source>
</evidence>
<evidence type="ECO:0000259" key="5">
    <source>
        <dbReference type="PROSITE" id="PS50977"/>
    </source>
</evidence>
<gene>
    <name evidence="6" type="ORF">EPA93_06195</name>
</gene>
<dbReference type="AlphaFoldDB" id="A0A4P6JKA9"/>
<dbReference type="Pfam" id="PF00440">
    <property type="entry name" value="TetR_N"/>
    <property type="match status" value="1"/>
</dbReference>
<keyword evidence="1" id="KW-0805">Transcription regulation</keyword>
<dbReference type="PANTHER" id="PTHR30055">
    <property type="entry name" value="HTH-TYPE TRANSCRIPTIONAL REGULATOR RUTR"/>
    <property type="match status" value="1"/>
</dbReference>
<evidence type="ECO:0000313" key="6">
    <source>
        <dbReference type="EMBL" id="QBD75617.1"/>
    </source>
</evidence>
<feature type="domain" description="HTH tetR-type" evidence="5">
    <location>
        <begin position="24"/>
        <end position="84"/>
    </location>
</feature>
<dbReference type="PRINTS" id="PR00455">
    <property type="entry name" value="HTHTETR"/>
</dbReference>
<dbReference type="InterPro" id="IPR023772">
    <property type="entry name" value="DNA-bd_HTH_TetR-type_CS"/>
</dbReference>
<dbReference type="InterPro" id="IPR001647">
    <property type="entry name" value="HTH_TetR"/>
</dbReference>
<dbReference type="InterPro" id="IPR050109">
    <property type="entry name" value="HTH-type_TetR-like_transc_reg"/>
</dbReference>
<evidence type="ECO:0000313" key="7">
    <source>
        <dbReference type="Proteomes" id="UP000290365"/>
    </source>
</evidence>
<protein>
    <submittedName>
        <fullName evidence="6">TetR/AcrR family transcriptional regulator</fullName>
    </submittedName>
</protein>
<dbReference type="OrthoDB" id="9789566at2"/>
<dbReference type="RefSeq" id="WP_129886215.1">
    <property type="nucleotide sequence ID" value="NZ_CP035758.1"/>
</dbReference>